<dbReference type="InterPro" id="IPR034819">
    <property type="entry name" value="CPEB"/>
</dbReference>
<evidence type="ECO:0000313" key="13">
    <source>
        <dbReference type="EMBL" id="CAD5126022.1"/>
    </source>
</evidence>
<keyword evidence="8" id="KW-0810">Translation regulation</keyword>
<dbReference type="EMBL" id="CAJFCJ010000031">
    <property type="protein sequence ID" value="CAD5126022.1"/>
    <property type="molecule type" value="Genomic_DNA"/>
</dbReference>
<dbReference type="CDD" id="cd12723">
    <property type="entry name" value="RRM1_CPEB1"/>
    <property type="match status" value="1"/>
</dbReference>
<dbReference type="PANTHER" id="PTHR12566">
    <property type="entry name" value="CYTOPLASMIC POLYADENYLATION ELEMENT BINDING PROTEIN CPEB"/>
    <property type="match status" value="1"/>
</dbReference>
<keyword evidence="6" id="KW-0677">Repeat</keyword>
<sequence>MTEVEERIAPTPPAVIISTPNEQEESNEEKLCNLIESLEISSNGQKNGNRGEKFASKKESLTEEELRLKLVVDSINKENLKEENIKEIEVTKEEDRPTSKSSSEVEDCSTETTPRKGRPIYGRGSSSDTIPEEIAVSDLNGPPKPPPVNVDPPKSGDRRNSNDKRFSPESESGISSSSEGSESIALRKFMTQLNLMKDPRTMGLTRPPPLTSEQQLLLAHQAFAQAHPHLAALSPGPNPYAAHLPSALFQGPATPSPTSPHSPSFNVNVMKQMLGIQTENGKIFSPKDDKIPLSINQLINPSPTTTDSYSIEKAAKMYRSAANVMEPTCTWSGHLPPKSHKNPIYSCKVFLGGVPWDITEENLYATFKNYGNMKIEWPTTKDGATGIQTRSAKAGYVYILFENEKSVHALLTSSAQDYSQGEYYIRISSRRMRSKEVQIIPWVLSDSNHVKQPSQRLDPSKTVFVGALHGMINAEGLAHVMNDLFGNVVYTGIDTDKHKYPIGSGRVTFGTMKSYLKAVTAAFVEIKTTKFTKKVQIDPYLEDSLCTICTIQSGPYFCRDLSCFRYFCRNCWQWQHALDAFRSHKPLMRNSRNYPSNVILSNSPAVFH</sequence>
<dbReference type="GO" id="GO:0000900">
    <property type="term" value="F:mRNA regulatory element binding translation repressor activity"/>
    <property type="evidence" value="ECO:0007669"/>
    <property type="project" value="TreeGrafter"/>
</dbReference>
<keyword evidence="14" id="KW-1185">Reference proteome</keyword>
<dbReference type="Proteomes" id="UP000549394">
    <property type="component" value="Unassembled WGS sequence"/>
</dbReference>
<evidence type="ECO:0000256" key="3">
    <source>
        <dbReference type="ARBA" id="ARBA00022490"/>
    </source>
</evidence>
<dbReference type="FunFam" id="3.30.70.330:FF:000054">
    <property type="entry name" value="Cytoplasmic polyadenylation element-binding protein 1"/>
    <property type="match status" value="1"/>
</dbReference>
<dbReference type="GO" id="GO:0043005">
    <property type="term" value="C:neuron projection"/>
    <property type="evidence" value="ECO:0007669"/>
    <property type="project" value="TreeGrafter"/>
</dbReference>
<dbReference type="InterPro" id="IPR032292">
    <property type="entry name" value="CEBP1_N"/>
</dbReference>
<feature type="domain" description="RRM" evidence="12">
    <location>
        <begin position="347"/>
        <end position="439"/>
    </location>
</feature>
<dbReference type="InterPro" id="IPR032296">
    <property type="entry name" value="CEBP_ZZ"/>
</dbReference>
<evidence type="ECO:0000256" key="6">
    <source>
        <dbReference type="ARBA" id="ARBA00022737"/>
    </source>
</evidence>
<dbReference type="GO" id="GO:0046872">
    <property type="term" value="F:metal ion binding"/>
    <property type="evidence" value="ECO:0007669"/>
    <property type="project" value="UniProtKB-KW"/>
</dbReference>
<dbReference type="SUPFAM" id="SSF54928">
    <property type="entry name" value="RNA-binding domain, RBD"/>
    <property type="match status" value="1"/>
</dbReference>
<feature type="compositionally biased region" description="Polar residues" evidence="11">
    <location>
        <begin position="39"/>
        <end position="48"/>
    </location>
</feature>
<evidence type="ECO:0000256" key="1">
    <source>
        <dbReference type="ARBA" id="ARBA00004496"/>
    </source>
</evidence>
<dbReference type="GO" id="GO:2000766">
    <property type="term" value="P:negative regulation of cytoplasmic translation"/>
    <property type="evidence" value="ECO:0007669"/>
    <property type="project" value="TreeGrafter"/>
</dbReference>
<dbReference type="PANTHER" id="PTHR12566:SF9">
    <property type="entry name" value="CYTOPLASMIC POLYADENYLATION ELEMENT-BINDING PROTEIN 1"/>
    <property type="match status" value="1"/>
</dbReference>
<evidence type="ECO:0000256" key="2">
    <source>
        <dbReference type="ARBA" id="ARBA00010347"/>
    </source>
</evidence>
<evidence type="ECO:0000256" key="9">
    <source>
        <dbReference type="ARBA" id="ARBA00022884"/>
    </source>
</evidence>
<feature type="region of interest" description="Disordered" evidence="11">
    <location>
        <begin position="78"/>
        <end position="182"/>
    </location>
</feature>
<dbReference type="PROSITE" id="PS50102">
    <property type="entry name" value="RRM"/>
    <property type="match status" value="1"/>
</dbReference>
<dbReference type="GO" id="GO:0003730">
    <property type="term" value="F:mRNA 3'-UTR binding"/>
    <property type="evidence" value="ECO:0007669"/>
    <property type="project" value="InterPro"/>
</dbReference>
<dbReference type="InterPro" id="IPR000504">
    <property type="entry name" value="RRM_dom"/>
</dbReference>
<feature type="compositionally biased region" description="Basic and acidic residues" evidence="11">
    <location>
        <begin position="154"/>
        <end position="168"/>
    </location>
</feature>
<reference evidence="13 14" key="1">
    <citation type="submission" date="2020-08" db="EMBL/GenBank/DDBJ databases">
        <authorList>
            <person name="Hejnol A."/>
        </authorList>
    </citation>
    <scope>NUCLEOTIDE SEQUENCE [LARGE SCALE GENOMIC DNA]</scope>
</reference>
<dbReference type="GO" id="GO:0006397">
    <property type="term" value="P:mRNA processing"/>
    <property type="evidence" value="ECO:0007669"/>
    <property type="project" value="UniProtKB-KW"/>
</dbReference>
<keyword evidence="9 10" id="KW-0694">RNA-binding</keyword>
<dbReference type="FunFam" id="3.30.70.330:FF:000086">
    <property type="entry name" value="Putative Cytoplasmic polyadenylation element-binding protein 1"/>
    <property type="match status" value="1"/>
</dbReference>
<keyword evidence="3" id="KW-0963">Cytoplasm</keyword>
<keyword evidence="5" id="KW-0479">Metal-binding</keyword>
<feature type="compositionally biased region" description="Basic and acidic residues" evidence="11">
    <location>
        <begin position="49"/>
        <end position="63"/>
    </location>
</feature>
<comment type="caution">
    <text evidence="13">The sequence shown here is derived from an EMBL/GenBank/DDBJ whole genome shotgun (WGS) entry which is preliminary data.</text>
</comment>
<dbReference type="CDD" id="cd12725">
    <property type="entry name" value="RRM2_CPEB1"/>
    <property type="match status" value="1"/>
</dbReference>
<name>A0A7I8WD28_9ANNE</name>
<keyword evidence="7" id="KW-0862">Zinc</keyword>
<dbReference type="OrthoDB" id="10033548at2759"/>
<evidence type="ECO:0000256" key="4">
    <source>
        <dbReference type="ARBA" id="ARBA00022664"/>
    </source>
</evidence>
<dbReference type="Pfam" id="PF16368">
    <property type="entry name" value="CEBP1_N"/>
    <property type="match status" value="1"/>
</dbReference>
<accession>A0A7I8WD28</accession>
<evidence type="ECO:0000259" key="12">
    <source>
        <dbReference type="PROSITE" id="PS50102"/>
    </source>
</evidence>
<dbReference type="GO" id="GO:0005634">
    <property type="term" value="C:nucleus"/>
    <property type="evidence" value="ECO:0007669"/>
    <property type="project" value="TreeGrafter"/>
</dbReference>
<dbReference type="Gene3D" id="4.10.640.40">
    <property type="entry name" value="Cytoplasmic polyadenylation element-binding protein, ZZ domain"/>
    <property type="match status" value="1"/>
</dbReference>
<dbReference type="GO" id="GO:0045202">
    <property type="term" value="C:synapse"/>
    <property type="evidence" value="ECO:0007669"/>
    <property type="project" value="TreeGrafter"/>
</dbReference>
<dbReference type="InterPro" id="IPR012677">
    <property type="entry name" value="Nucleotide-bd_a/b_plait_sf"/>
</dbReference>
<dbReference type="InterPro" id="IPR035979">
    <property type="entry name" value="RBD_domain_sf"/>
</dbReference>
<evidence type="ECO:0000256" key="10">
    <source>
        <dbReference type="PROSITE-ProRule" id="PRU00176"/>
    </source>
</evidence>
<feature type="compositionally biased region" description="Low complexity" evidence="11">
    <location>
        <begin position="169"/>
        <end position="182"/>
    </location>
</feature>
<dbReference type="Gene3D" id="3.30.70.330">
    <property type="match status" value="2"/>
</dbReference>
<comment type="subcellular location">
    <subcellularLocation>
        <location evidence="1">Cytoplasm</location>
    </subcellularLocation>
</comment>
<evidence type="ECO:0000313" key="14">
    <source>
        <dbReference type="Proteomes" id="UP000549394"/>
    </source>
</evidence>
<protein>
    <submittedName>
        <fullName evidence="13">DgyrCDS14198</fullName>
    </submittedName>
</protein>
<evidence type="ECO:0000256" key="8">
    <source>
        <dbReference type="ARBA" id="ARBA00022845"/>
    </source>
</evidence>
<comment type="similarity">
    <text evidence="2">Belongs to the RRM CPEB family.</text>
</comment>
<dbReference type="FunFam" id="4.10.640.40:FF:000002">
    <property type="entry name" value="Putative Cytoplasmic polyadenylation element-binding protein 1"/>
    <property type="match status" value="1"/>
</dbReference>
<dbReference type="GO" id="GO:0005737">
    <property type="term" value="C:cytoplasm"/>
    <property type="evidence" value="ECO:0007669"/>
    <property type="project" value="UniProtKB-SubCell"/>
</dbReference>
<dbReference type="Pfam" id="PF16366">
    <property type="entry name" value="CEBP_ZZ"/>
    <property type="match status" value="1"/>
</dbReference>
<feature type="region of interest" description="Disordered" evidence="11">
    <location>
        <begin position="1"/>
        <end position="63"/>
    </location>
</feature>
<dbReference type="AlphaFoldDB" id="A0A7I8WD28"/>
<gene>
    <name evidence="13" type="ORF">DGYR_LOCUS13310</name>
</gene>
<evidence type="ECO:0000256" key="11">
    <source>
        <dbReference type="SAM" id="MobiDB-lite"/>
    </source>
</evidence>
<dbReference type="GO" id="GO:0043022">
    <property type="term" value="F:ribosome binding"/>
    <property type="evidence" value="ECO:0007669"/>
    <property type="project" value="TreeGrafter"/>
</dbReference>
<dbReference type="Pfam" id="PF16367">
    <property type="entry name" value="RRM_7"/>
    <property type="match status" value="1"/>
</dbReference>
<dbReference type="InterPro" id="IPR034977">
    <property type="entry name" value="CPEB1_RRM1"/>
</dbReference>
<dbReference type="GO" id="GO:0008135">
    <property type="term" value="F:translation factor activity, RNA binding"/>
    <property type="evidence" value="ECO:0007669"/>
    <property type="project" value="TreeGrafter"/>
</dbReference>
<dbReference type="CDD" id="cd19757">
    <property type="entry name" value="Bbox1"/>
    <property type="match status" value="1"/>
</dbReference>
<evidence type="ECO:0000256" key="7">
    <source>
        <dbReference type="ARBA" id="ARBA00022833"/>
    </source>
</evidence>
<organism evidence="13 14">
    <name type="scientific">Dimorphilus gyrociliatus</name>
    <dbReference type="NCBI Taxonomy" id="2664684"/>
    <lineage>
        <taxon>Eukaryota</taxon>
        <taxon>Metazoa</taxon>
        <taxon>Spiralia</taxon>
        <taxon>Lophotrochozoa</taxon>
        <taxon>Annelida</taxon>
        <taxon>Polychaeta</taxon>
        <taxon>Polychaeta incertae sedis</taxon>
        <taxon>Dinophilidae</taxon>
        <taxon>Dimorphilus</taxon>
    </lineage>
</organism>
<keyword evidence="4" id="KW-0507">mRNA processing</keyword>
<evidence type="ECO:0000256" key="5">
    <source>
        <dbReference type="ARBA" id="ARBA00022723"/>
    </source>
</evidence>
<dbReference type="InterPro" id="IPR038446">
    <property type="entry name" value="CEBP_ZZ_sf"/>
</dbReference>
<feature type="compositionally biased region" description="Basic and acidic residues" evidence="11">
    <location>
        <begin position="78"/>
        <end position="98"/>
    </location>
</feature>
<proteinExistence type="inferred from homology"/>